<keyword evidence="8" id="KW-1185">Reference proteome</keyword>
<protein>
    <submittedName>
        <fullName evidence="7">ABC transporter</fullName>
    </submittedName>
</protein>
<evidence type="ECO:0000256" key="3">
    <source>
        <dbReference type="ARBA" id="ARBA00022741"/>
    </source>
</evidence>
<evidence type="ECO:0000256" key="1">
    <source>
        <dbReference type="ARBA" id="ARBA00005417"/>
    </source>
</evidence>
<feature type="region of interest" description="Disordered" evidence="5">
    <location>
        <begin position="24"/>
        <end position="51"/>
    </location>
</feature>
<comment type="caution">
    <text evidence="7">The sequence shown here is derived from an EMBL/GenBank/DDBJ whole genome shotgun (WGS) entry which is preliminary data.</text>
</comment>
<dbReference type="PANTHER" id="PTHR43335:SF4">
    <property type="entry name" value="ABC TRANSPORTER, ATP-BINDING PROTEIN"/>
    <property type="match status" value="1"/>
</dbReference>
<keyword evidence="4" id="KW-0067">ATP-binding</keyword>
<gene>
    <name evidence="7" type="ORF">KLO01_10550</name>
</gene>
<accession>A0A512SYH3</accession>
<dbReference type="Proteomes" id="UP000321793">
    <property type="component" value="Unassembled WGS sequence"/>
</dbReference>
<evidence type="ECO:0000259" key="6">
    <source>
        <dbReference type="PROSITE" id="PS50893"/>
    </source>
</evidence>
<dbReference type="InterPro" id="IPR017871">
    <property type="entry name" value="ABC_transporter-like_CS"/>
</dbReference>
<dbReference type="InterPro" id="IPR027417">
    <property type="entry name" value="P-loop_NTPase"/>
</dbReference>
<sequence>MTHSLRPAYGRWGKARVRVRQGFRKGVSARGGPRGPSGSAKGSVGSRPRCARVRPGARVAVMITIDSLTRKYGDHVAVDDVSFTARPGRVTGFLGPNGAGKSTTMRVMVGLTPPTSGSATIEGRRFVDLPNPGLEVGVLLDASAQHAGRTGREILTVAARTMGLPASRVDEMLERVSLTPTEAGRRVRNYSLGMRQRLGIATALIGDPHVLILDEPANGLDPAGIRWMRDLLRGYANDGGTVLLSSHLLHEIEVVADDIVVIGNGRIVAQGTKDELLAAAGTVVRTPDRVELADALTREGVEFTSSDDGALRTVADPALVGRIARAAGCALTELKSADGAGLEEMFLELTADTQREGAAA</sequence>
<dbReference type="GO" id="GO:0005524">
    <property type="term" value="F:ATP binding"/>
    <property type="evidence" value="ECO:0007669"/>
    <property type="project" value="UniProtKB-KW"/>
</dbReference>
<dbReference type="PROSITE" id="PS00211">
    <property type="entry name" value="ABC_TRANSPORTER_1"/>
    <property type="match status" value="1"/>
</dbReference>
<comment type="similarity">
    <text evidence="1">Belongs to the ABC transporter superfamily.</text>
</comment>
<dbReference type="SUPFAM" id="SSF52540">
    <property type="entry name" value="P-loop containing nucleoside triphosphate hydrolases"/>
    <property type="match status" value="1"/>
</dbReference>
<reference evidence="7 8" key="1">
    <citation type="submission" date="2019-07" db="EMBL/GenBank/DDBJ databases">
        <title>Whole genome shotgun sequence of Knoellia locipacati NBRC 109775.</title>
        <authorList>
            <person name="Hosoyama A."/>
            <person name="Uohara A."/>
            <person name="Ohji S."/>
            <person name="Ichikawa N."/>
        </authorList>
    </citation>
    <scope>NUCLEOTIDE SEQUENCE [LARGE SCALE GENOMIC DNA]</scope>
    <source>
        <strain evidence="7 8">NBRC 109775</strain>
    </source>
</reference>
<feature type="domain" description="ABC transporter" evidence="6">
    <location>
        <begin position="63"/>
        <end position="289"/>
    </location>
</feature>
<dbReference type="InterPro" id="IPR003593">
    <property type="entry name" value="AAA+_ATPase"/>
</dbReference>
<organism evidence="7 8">
    <name type="scientific">Knoellia locipacati</name>
    <dbReference type="NCBI Taxonomy" id="882824"/>
    <lineage>
        <taxon>Bacteria</taxon>
        <taxon>Bacillati</taxon>
        <taxon>Actinomycetota</taxon>
        <taxon>Actinomycetes</taxon>
        <taxon>Micrococcales</taxon>
        <taxon>Intrasporangiaceae</taxon>
        <taxon>Knoellia</taxon>
    </lineage>
</organism>
<dbReference type="InterPro" id="IPR003439">
    <property type="entry name" value="ABC_transporter-like_ATP-bd"/>
</dbReference>
<evidence type="ECO:0000256" key="2">
    <source>
        <dbReference type="ARBA" id="ARBA00022448"/>
    </source>
</evidence>
<dbReference type="PANTHER" id="PTHR43335">
    <property type="entry name" value="ABC TRANSPORTER, ATP-BINDING PROTEIN"/>
    <property type="match status" value="1"/>
</dbReference>
<dbReference type="SMART" id="SM00382">
    <property type="entry name" value="AAA"/>
    <property type="match status" value="1"/>
</dbReference>
<feature type="compositionally biased region" description="Low complexity" evidence="5">
    <location>
        <begin position="26"/>
        <end position="43"/>
    </location>
</feature>
<dbReference type="Pfam" id="PF00005">
    <property type="entry name" value="ABC_tran"/>
    <property type="match status" value="1"/>
</dbReference>
<dbReference type="AlphaFoldDB" id="A0A512SYH3"/>
<evidence type="ECO:0000313" key="7">
    <source>
        <dbReference type="EMBL" id="GEQ13008.1"/>
    </source>
</evidence>
<keyword evidence="2" id="KW-0813">Transport</keyword>
<evidence type="ECO:0000313" key="8">
    <source>
        <dbReference type="Proteomes" id="UP000321793"/>
    </source>
</evidence>
<dbReference type="Gene3D" id="3.40.50.300">
    <property type="entry name" value="P-loop containing nucleotide triphosphate hydrolases"/>
    <property type="match status" value="1"/>
</dbReference>
<keyword evidence="3" id="KW-0547">Nucleotide-binding</keyword>
<dbReference type="PROSITE" id="PS50893">
    <property type="entry name" value="ABC_TRANSPORTER_2"/>
    <property type="match status" value="1"/>
</dbReference>
<dbReference type="EMBL" id="BKBA01000003">
    <property type="protein sequence ID" value="GEQ13008.1"/>
    <property type="molecule type" value="Genomic_DNA"/>
</dbReference>
<dbReference type="GO" id="GO:0016887">
    <property type="term" value="F:ATP hydrolysis activity"/>
    <property type="evidence" value="ECO:0007669"/>
    <property type="project" value="InterPro"/>
</dbReference>
<evidence type="ECO:0000256" key="5">
    <source>
        <dbReference type="SAM" id="MobiDB-lite"/>
    </source>
</evidence>
<name>A0A512SYH3_9MICO</name>
<proteinExistence type="inferred from homology"/>
<evidence type="ECO:0000256" key="4">
    <source>
        <dbReference type="ARBA" id="ARBA00022840"/>
    </source>
</evidence>